<name>A0ABX2T2P8_9BACL</name>
<dbReference type="InterPro" id="IPR053842">
    <property type="entry name" value="NikA-like"/>
</dbReference>
<dbReference type="RefSeq" id="WP_179941528.1">
    <property type="nucleotide sequence ID" value="NZ_JACBYF010000011.1"/>
</dbReference>
<sequence length="113" mass="13569">MKKLYRNKQKNIRLTEEELKIIEDKFKLSKCRNMEHFIRKCLLEKEILVLDLEPFYKIQHLLSNATNNINQIAKYTNTYGVIYKKDIEDMKQMITNVSKEVLNIQSYLQNLGK</sequence>
<reference evidence="1 2" key="1">
    <citation type="submission" date="2020-07" db="EMBL/GenBank/DDBJ databases">
        <title>MOT database genomes.</title>
        <authorList>
            <person name="Joseph S."/>
            <person name="Aduse-Opoku J."/>
            <person name="Hashim A."/>
            <person name="Wade W."/>
            <person name="Curtis M."/>
        </authorList>
    </citation>
    <scope>NUCLEOTIDE SEQUENCE [LARGE SCALE GENOMIC DNA]</scope>
    <source>
        <strain evidence="1 2">CIP 106318</strain>
    </source>
</reference>
<proteinExistence type="predicted"/>
<organism evidence="1 2">
    <name type="scientific">Gemelliphila palaticanis</name>
    <dbReference type="NCBI Taxonomy" id="81950"/>
    <lineage>
        <taxon>Bacteria</taxon>
        <taxon>Bacillati</taxon>
        <taxon>Bacillota</taxon>
        <taxon>Bacilli</taxon>
        <taxon>Bacillales</taxon>
        <taxon>Gemellaceae</taxon>
        <taxon>Gemelliphila</taxon>
    </lineage>
</organism>
<dbReference type="EMBL" id="JACBYF010000011">
    <property type="protein sequence ID" value="NYS47744.1"/>
    <property type="molecule type" value="Genomic_DNA"/>
</dbReference>
<gene>
    <name evidence="1" type="primary">mobC</name>
    <name evidence="1" type="ORF">HZY85_05995</name>
</gene>
<evidence type="ECO:0000313" key="1">
    <source>
        <dbReference type="EMBL" id="NYS47744.1"/>
    </source>
</evidence>
<accession>A0ABX2T2P8</accession>
<dbReference type="Pfam" id="PF21983">
    <property type="entry name" value="NikA-like"/>
    <property type="match status" value="1"/>
</dbReference>
<evidence type="ECO:0000313" key="2">
    <source>
        <dbReference type="Proteomes" id="UP000531840"/>
    </source>
</evidence>
<comment type="caution">
    <text evidence="1">The sequence shown here is derived from an EMBL/GenBank/DDBJ whole genome shotgun (WGS) entry which is preliminary data.</text>
</comment>
<keyword evidence="2" id="KW-1185">Reference proteome</keyword>
<dbReference type="Proteomes" id="UP000531840">
    <property type="component" value="Unassembled WGS sequence"/>
</dbReference>
<protein>
    <submittedName>
        <fullName evidence="1">Plasmid mobilization relaxosome protein MobC</fullName>
    </submittedName>
</protein>